<dbReference type="Proteomes" id="UP000224006">
    <property type="component" value="Chromosome IX"/>
</dbReference>
<evidence type="ECO:0000256" key="1">
    <source>
        <dbReference type="ARBA" id="ARBA00001968"/>
    </source>
</evidence>
<dbReference type="InterPro" id="IPR005140">
    <property type="entry name" value="eRF1_Pelota-like_N"/>
</dbReference>
<dbReference type="EMBL" id="NWUJ01000010">
    <property type="protein sequence ID" value="PFH32635.1"/>
    <property type="molecule type" value="Genomic_DNA"/>
</dbReference>
<dbReference type="InterPro" id="IPR042226">
    <property type="entry name" value="eFR1_2_sf"/>
</dbReference>
<accession>A0A2A9M3V3</accession>
<dbReference type="OrthoDB" id="10249111at2759"/>
<keyword evidence="9" id="KW-1185">Reference proteome</keyword>
<dbReference type="Gene3D" id="3.30.1330.30">
    <property type="match status" value="1"/>
</dbReference>
<dbReference type="AlphaFoldDB" id="A0A2A9M3V3"/>
<evidence type="ECO:0000256" key="4">
    <source>
        <dbReference type="ARBA" id="ARBA00022490"/>
    </source>
</evidence>
<protein>
    <recommendedName>
        <fullName evidence="6">Protein pelota homolog</fullName>
    </recommendedName>
</protein>
<dbReference type="Gene3D" id="3.30.420.60">
    <property type="entry name" value="eRF1 domain 2"/>
    <property type="match status" value="1"/>
</dbReference>
<gene>
    <name evidence="8" type="ORF">BESB_012470</name>
</gene>
<reference evidence="8 9" key="1">
    <citation type="submission" date="2017-09" db="EMBL/GenBank/DDBJ databases">
        <title>Genome sequencing of Besnoitia besnoiti strain Bb-Ger1.</title>
        <authorList>
            <person name="Schares G."/>
            <person name="Venepally P."/>
            <person name="Lorenzi H.A."/>
        </authorList>
    </citation>
    <scope>NUCLEOTIDE SEQUENCE [LARGE SCALE GENOMIC DNA]</scope>
    <source>
        <strain evidence="8 9">Bb-Ger1</strain>
    </source>
</reference>
<dbReference type="PANTHER" id="PTHR10853">
    <property type="entry name" value="PELOTA"/>
    <property type="match status" value="1"/>
</dbReference>
<dbReference type="InterPro" id="IPR004405">
    <property type="entry name" value="TF_pelota"/>
</dbReference>
<comment type="cofactor">
    <cofactor evidence="1 6">
        <name>a divalent metal cation</name>
        <dbReference type="ChEBI" id="CHEBI:60240"/>
    </cofactor>
</comment>
<dbReference type="NCBIfam" id="TIGR00111">
    <property type="entry name" value="pelota"/>
    <property type="match status" value="1"/>
</dbReference>
<dbReference type="InterPro" id="IPR005141">
    <property type="entry name" value="eRF1_2"/>
</dbReference>
<comment type="subcellular location">
    <subcellularLocation>
        <location evidence="2 6">Cytoplasm</location>
    </subcellularLocation>
</comment>
<dbReference type="Gene3D" id="2.30.30.870">
    <property type="entry name" value="Pelota, domain A"/>
    <property type="match status" value="1"/>
</dbReference>
<evidence type="ECO:0000256" key="2">
    <source>
        <dbReference type="ARBA" id="ARBA00004496"/>
    </source>
</evidence>
<organism evidence="8 9">
    <name type="scientific">Besnoitia besnoiti</name>
    <name type="common">Apicomplexan protozoan</name>
    <dbReference type="NCBI Taxonomy" id="94643"/>
    <lineage>
        <taxon>Eukaryota</taxon>
        <taxon>Sar</taxon>
        <taxon>Alveolata</taxon>
        <taxon>Apicomplexa</taxon>
        <taxon>Conoidasida</taxon>
        <taxon>Coccidia</taxon>
        <taxon>Eucoccidiorida</taxon>
        <taxon>Eimeriorina</taxon>
        <taxon>Sarcocystidae</taxon>
        <taxon>Besnoitia</taxon>
    </lineage>
</organism>
<dbReference type="FunFam" id="2.30.30.870:FF:000001">
    <property type="entry name" value="Protein pelota homolog"/>
    <property type="match status" value="1"/>
</dbReference>
<evidence type="ECO:0000256" key="6">
    <source>
        <dbReference type="RuleBase" id="RU362019"/>
    </source>
</evidence>
<dbReference type="GO" id="GO:0005737">
    <property type="term" value="C:cytoplasm"/>
    <property type="evidence" value="ECO:0007669"/>
    <property type="project" value="UniProtKB-SubCell"/>
</dbReference>
<dbReference type="SUPFAM" id="SSF55315">
    <property type="entry name" value="L30e-like"/>
    <property type="match status" value="1"/>
</dbReference>
<dbReference type="STRING" id="94643.A0A2A9M3V3"/>
<dbReference type="GO" id="GO:0071025">
    <property type="term" value="P:RNA surveillance"/>
    <property type="evidence" value="ECO:0007669"/>
    <property type="project" value="InterPro"/>
</dbReference>
<feature type="domain" description="eRF1/Pelota-like N-terminal" evidence="7">
    <location>
        <begin position="1"/>
        <end position="130"/>
    </location>
</feature>
<dbReference type="SMART" id="SM01194">
    <property type="entry name" value="eRF1_1"/>
    <property type="match status" value="1"/>
</dbReference>
<dbReference type="Pfam" id="PF03465">
    <property type="entry name" value="eRF1_3"/>
    <property type="match status" value="1"/>
</dbReference>
<evidence type="ECO:0000313" key="8">
    <source>
        <dbReference type="EMBL" id="PFH32635.1"/>
    </source>
</evidence>
<dbReference type="GO" id="GO:0070966">
    <property type="term" value="P:nuclear-transcribed mRNA catabolic process, no-go decay"/>
    <property type="evidence" value="ECO:0007669"/>
    <property type="project" value="InterPro"/>
</dbReference>
<proteinExistence type="inferred from homology"/>
<comment type="function">
    <text evidence="6">Component of the Pelota-HBS1L complex, a complex that recognizes stalled ribosomes and triggers the No-Go Decay (NGD) pathway. In the Pelota-HBS1L complex, pelo recognizes ribosomes stalled at the 3' end of an mRNA and engages stalled ribosomes by destabilizing mRNA in the mRNA channel.</text>
</comment>
<dbReference type="VEuPathDB" id="ToxoDB:BESB_012470"/>
<dbReference type="Pfam" id="PF26356">
    <property type="entry name" value="Pelota_N"/>
    <property type="match status" value="1"/>
</dbReference>
<dbReference type="RefSeq" id="XP_029216644.1">
    <property type="nucleotide sequence ID" value="XM_029359977.1"/>
</dbReference>
<dbReference type="FunFam" id="3.30.1330.30:FF:000008">
    <property type="entry name" value="Protein pelota homolog"/>
    <property type="match status" value="1"/>
</dbReference>
<keyword evidence="4 6" id="KW-0963">Cytoplasm</keyword>
<name>A0A2A9M3V3_BESBE</name>
<comment type="similarity">
    <text evidence="3 6">Belongs to the eukaryotic release factor 1 family. Pelota subfamily.</text>
</comment>
<dbReference type="GO" id="GO:0046872">
    <property type="term" value="F:metal ion binding"/>
    <property type="evidence" value="ECO:0007669"/>
    <property type="project" value="UniProtKB-KW"/>
</dbReference>
<evidence type="ECO:0000256" key="5">
    <source>
        <dbReference type="ARBA" id="ARBA00022723"/>
    </source>
</evidence>
<dbReference type="SUPFAM" id="SSF159065">
    <property type="entry name" value="Dom34/Pelota N-terminal domain-like"/>
    <property type="match status" value="1"/>
</dbReference>
<dbReference type="GO" id="GO:0032790">
    <property type="term" value="P:ribosome disassembly"/>
    <property type="evidence" value="ECO:0007669"/>
    <property type="project" value="TreeGrafter"/>
</dbReference>
<dbReference type="GO" id="GO:0070481">
    <property type="term" value="P:nuclear-transcribed mRNA catabolic process, non-stop decay"/>
    <property type="evidence" value="ECO:0007669"/>
    <property type="project" value="InterPro"/>
</dbReference>
<dbReference type="GeneID" id="40306309"/>
<dbReference type="GO" id="GO:0070651">
    <property type="term" value="P:nonfunctional rRNA decay"/>
    <property type="evidence" value="ECO:0007669"/>
    <property type="project" value="TreeGrafter"/>
</dbReference>
<dbReference type="KEGG" id="bbes:BESB_012470"/>
<keyword evidence="5 6" id="KW-0479">Metal-binding</keyword>
<sequence length="397" mass="44114">MRLLKQDYDRDGGGSIVCECEVADDVWTLYNLILPGDKVKCATTRKLQKESGSGMVSTEVKKIVLNVLVKKTEYEADGDLLRISGQVVEENPYVKIGVFHTLELSLHLKLTLFKECWDSIFLEKLREAVDPHRSAEVQVVLIESGLCHIFLLTNALAKPVARIAAALPKQRGPFSNYDKAKKRFFSDVFSSLVVHTNFEAVKCVLIAGPGFMKDDFLHFLHEEAVKRDCKQFVSRKQMFVTASASTGHKQALTELLADPSVAALLENTKAARHAQRLQEFYKLLNKTLSGNDTRNLTCYGLDQVAKAVEVGAVKSLLITDGLLRSSDAAERRRYVRLVEEVERGGGEALTFSDQHTSGEQLNMLSGVAAILKFPIDDYLEELEDAEAGGECDAKRES</sequence>
<dbReference type="InterPro" id="IPR005142">
    <property type="entry name" value="eRF1_3"/>
</dbReference>
<evidence type="ECO:0000313" key="9">
    <source>
        <dbReference type="Proteomes" id="UP000224006"/>
    </source>
</evidence>
<dbReference type="PANTHER" id="PTHR10853:SF0">
    <property type="entry name" value="PROTEIN PELOTA HOMOLOG"/>
    <property type="match status" value="1"/>
</dbReference>
<comment type="caution">
    <text evidence="8">The sequence shown here is derived from an EMBL/GenBank/DDBJ whole genome shotgun (WGS) entry which is preliminary data.</text>
</comment>
<evidence type="ECO:0000259" key="7">
    <source>
        <dbReference type="SMART" id="SM01194"/>
    </source>
</evidence>
<dbReference type="InterPro" id="IPR038069">
    <property type="entry name" value="Pelota/DOM34_N"/>
</dbReference>
<dbReference type="Pfam" id="PF03464">
    <property type="entry name" value="eRF1_2"/>
    <property type="match status" value="1"/>
</dbReference>
<dbReference type="InterPro" id="IPR029064">
    <property type="entry name" value="Ribosomal_eL30-like_sf"/>
</dbReference>
<dbReference type="SUPFAM" id="SSF53137">
    <property type="entry name" value="Translational machinery components"/>
    <property type="match status" value="1"/>
</dbReference>
<evidence type="ECO:0000256" key="3">
    <source>
        <dbReference type="ARBA" id="ARBA00009504"/>
    </source>
</evidence>
<dbReference type="InterPro" id="IPR058547">
    <property type="entry name" value="Pelota_N"/>
</dbReference>